<dbReference type="PROSITE" id="PS51257">
    <property type="entry name" value="PROKAR_LIPOPROTEIN"/>
    <property type="match status" value="1"/>
</dbReference>
<reference evidence="3" key="1">
    <citation type="submission" date="2021-05" db="EMBL/GenBank/DDBJ databases">
        <authorList>
            <person name="Pietrasiak N."/>
            <person name="Ward R."/>
            <person name="Stajich J.E."/>
            <person name="Kurbessoian T."/>
        </authorList>
    </citation>
    <scope>NUCLEOTIDE SEQUENCE</scope>
    <source>
        <strain evidence="3">CPER-KK1</strain>
    </source>
</reference>
<organism evidence="3 4">
    <name type="scientific">Symplocastrum torsivum CPER-KK1</name>
    <dbReference type="NCBI Taxonomy" id="450513"/>
    <lineage>
        <taxon>Bacteria</taxon>
        <taxon>Bacillati</taxon>
        <taxon>Cyanobacteriota</taxon>
        <taxon>Cyanophyceae</taxon>
        <taxon>Oscillatoriophycideae</taxon>
        <taxon>Oscillatoriales</taxon>
        <taxon>Microcoleaceae</taxon>
        <taxon>Symplocastrum</taxon>
    </lineage>
</organism>
<dbReference type="EMBL" id="JAHHIF010000002">
    <property type="protein sequence ID" value="MBW4543150.1"/>
    <property type="molecule type" value="Genomic_DNA"/>
</dbReference>
<feature type="signal peptide" evidence="2">
    <location>
        <begin position="1"/>
        <end position="20"/>
    </location>
</feature>
<dbReference type="AlphaFoldDB" id="A0A951U7X3"/>
<dbReference type="Proteomes" id="UP000753908">
    <property type="component" value="Unassembled WGS sequence"/>
</dbReference>
<evidence type="ECO:0000313" key="3">
    <source>
        <dbReference type="EMBL" id="MBW4543150.1"/>
    </source>
</evidence>
<reference evidence="3" key="2">
    <citation type="journal article" date="2022" name="Microbiol. Resour. Announc.">
        <title>Metagenome Sequencing to Explore Phylogenomics of Terrestrial Cyanobacteria.</title>
        <authorList>
            <person name="Ward R.D."/>
            <person name="Stajich J.E."/>
            <person name="Johansen J.R."/>
            <person name="Huntemann M."/>
            <person name="Clum A."/>
            <person name="Foster B."/>
            <person name="Foster B."/>
            <person name="Roux S."/>
            <person name="Palaniappan K."/>
            <person name="Varghese N."/>
            <person name="Mukherjee S."/>
            <person name="Reddy T.B.K."/>
            <person name="Daum C."/>
            <person name="Copeland A."/>
            <person name="Chen I.A."/>
            <person name="Ivanova N.N."/>
            <person name="Kyrpides N.C."/>
            <person name="Shapiro N."/>
            <person name="Eloe-Fadrosh E.A."/>
            <person name="Pietrasiak N."/>
        </authorList>
    </citation>
    <scope>NUCLEOTIDE SEQUENCE</scope>
    <source>
        <strain evidence="3">CPER-KK1</strain>
    </source>
</reference>
<accession>A0A951U7X3</accession>
<feature type="compositionally biased region" description="Polar residues" evidence="1">
    <location>
        <begin position="25"/>
        <end position="43"/>
    </location>
</feature>
<sequence>MFRKLTIILISLSLCWTTLACSTPNSSQSYGNPNNTNRTTSAAPTRVSDGRYPVQQATYDDVNGEYTLMLLNTQPGTPPTFRTTDLQMARLTNEEIAAGQKSYLNVENGQPALHLTEDFKIEYVHNVTENQVNPQTGQQETVVVRQQSSFWTPFAGALAGQAVGSLLFSPRYYVPPVYQPGVIMTGYGGYGNTYGQAVQQYQTRYQAPPPAVKNSQSFRTTGRLRTPSSSQRTTVRRVPQTGTRSTGSGYGSSTLRRSNQPSSTGAKRSPSFGSSSRRSSPSRAPSSFGSRKRR</sequence>
<evidence type="ECO:0000256" key="1">
    <source>
        <dbReference type="SAM" id="MobiDB-lite"/>
    </source>
</evidence>
<protein>
    <submittedName>
        <fullName evidence="3">Uncharacterized protein</fullName>
    </submittedName>
</protein>
<feature type="region of interest" description="Disordered" evidence="1">
    <location>
        <begin position="206"/>
        <end position="294"/>
    </location>
</feature>
<proteinExistence type="predicted"/>
<comment type="caution">
    <text evidence="3">The sequence shown here is derived from an EMBL/GenBank/DDBJ whole genome shotgun (WGS) entry which is preliminary data.</text>
</comment>
<name>A0A951U7X3_9CYAN</name>
<feature type="compositionally biased region" description="Low complexity" evidence="1">
    <location>
        <begin position="268"/>
        <end position="294"/>
    </location>
</feature>
<feature type="region of interest" description="Disordered" evidence="1">
    <location>
        <begin position="25"/>
        <end position="48"/>
    </location>
</feature>
<feature type="chain" id="PRO_5037485546" evidence="2">
    <location>
        <begin position="21"/>
        <end position="294"/>
    </location>
</feature>
<evidence type="ECO:0000256" key="2">
    <source>
        <dbReference type="SAM" id="SignalP"/>
    </source>
</evidence>
<feature type="compositionally biased region" description="Low complexity" evidence="1">
    <location>
        <begin position="241"/>
        <end position="258"/>
    </location>
</feature>
<keyword evidence="2" id="KW-0732">Signal</keyword>
<evidence type="ECO:0000313" key="4">
    <source>
        <dbReference type="Proteomes" id="UP000753908"/>
    </source>
</evidence>
<gene>
    <name evidence="3" type="ORF">KME25_01685</name>
</gene>